<dbReference type="GO" id="GO:0030688">
    <property type="term" value="C:preribosome, small subunit precursor"/>
    <property type="evidence" value="ECO:0007669"/>
    <property type="project" value="TreeGrafter"/>
</dbReference>
<keyword evidence="4" id="KW-0723">Serine/threonine-protein kinase</keyword>
<evidence type="ECO:0000313" key="18">
    <source>
        <dbReference type="Proteomes" id="UP001190700"/>
    </source>
</evidence>
<dbReference type="SMART" id="SM00090">
    <property type="entry name" value="RIO"/>
    <property type="match status" value="1"/>
</dbReference>
<evidence type="ECO:0000256" key="9">
    <source>
        <dbReference type="ARBA" id="ARBA00022840"/>
    </source>
</evidence>
<keyword evidence="6" id="KW-0479">Metal-binding</keyword>
<evidence type="ECO:0000256" key="13">
    <source>
        <dbReference type="ARBA" id="ARBA00068353"/>
    </source>
</evidence>
<sequence>MKLDVNALRYMEKDAWRVLTAVEMGMKNHELVPAPLVESIAGLKHGGAYRQVQELLRNKLVHHDSKHYDGYRLTYMGYDFLALKSLLNRGVITGVGRQIGVGKESDIFEVVNEEGETLALKLHRLGRTSFRAVKNKRDYLKHRQNFNWLYLSRLAALKEFAFMRALGENGFPVPGAIEVNRHAVLMTLVKAHPLTQVRELAHPEKVFNQVSDLLVRMAEHGLIHCDLNEFNLMVNDQEEVTMIDFPQMVSCSHPNAEMYYERDQMCLKIFFARKFGLGSTGLVEDASPDESIMKCPSFKDVAIAKQGTLDEALKASGFSKAEEKALEQALEATREGDEEEGEDGQHKRPGSEAVAVVCTFTIDEVESHVACSLSLEQSGLSAEGEEGGAGSSPVEDENLDEEDDEEEDGEEDGTASSRRAQTRGKNVRANVHAKRRNQQNTKQSSTRSRNRNKLEGKARGKAKGDSIGGGGSVW</sequence>
<dbReference type="FunFam" id="3.30.200.20:FF:000052">
    <property type="entry name" value="Serine/threonine-protein kinase RIO2"/>
    <property type="match status" value="1"/>
</dbReference>
<keyword evidence="7" id="KW-0547">Nucleotide-binding</keyword>
<comment type="catalytic activity">
    <reaction evidence="11">
        <text>L-threonyl-[protein] + ATP = O-phospho-L-threonyl-[protein] + ADP + H(+)</text>
        <dbReference type="Rhea" id="RHEA:46608"/>
        <dbReference type="Rhea" id="RHEA-COMP:11060"/>
        <dbReference type="Rhea" id="RHEA-COMP:11605"/>
        <dbReference type="ChEBI" id="CHEBI:15378"/>
        <dbReference type="ChEBI" id="CHEBI:30013"/>
        <dbReference type="ChEBI" id="CHEBI:30616"/>
        <dbReference type="ChEBI" id="CHEBI:61977"/>
        <dbReference type="ChEBI" id="CHEBI:456216"/>
        <dbReference type="EC" id="2.7.11.1"/>
    </reaction>
</comment>
<comment type="caution">
    <text evidence="17">The sequence shown here is derived from an EMBL/GenBank/DDBJ whole genome shotgun (WGS) entry which is preliminary data.</text>
</comment>
<keyword evidence="10" id="KW-0460">Magnesium</keyword>
<evidence type="ECO:0000256" key="2">
    <source>
        <dbReference type="ARBA" id="ARBA00009196"/>
    </source>
</evidence>
<dbReference type="CDD" id="cd05144">
    <property type="entry name" value="RIO2_C"/>
    <property type="match status" value="1"/>
</dbReference>
<dbReference type="SUPFAM" id="SSF56112">
    <property type="entry name" value="Protein kinase-like (PK-like)"/>
    <property type="match status" value="1"/>
</dbReference>
<dbReference type="FunFam" id="1.10.10.10:FF:000053">
    <property type="entry name" value="Serine/threonine-protein kinase RIO2"/>
    <property type="match status" value="1"/>
</dbReference>
<dbReference type="PANTHER" id="PTHR45852">
    <property type="entry name" value="SER/THR-PROTEIN KINASE RIO2"/>
    <property type="match status" value="1"/>
</dbReference>
<keyword evidence="9" id="KW-0067">ATP-binding</keyword>
<evidence type="ECO:0000256" key="15">
    <source>
        <dbReference type="SAM" id="MobiDB-lite"/>
    </source>
</evidence>
<dbReference type="AlphaFoldDB" id="A0AAE0BNM1"/>
<dbReference type="EMBL" id="LGRX02033794">
    <property type="protein sequence ID" value="KAK3239893.1"/>
    <property type="molecule type" value="Genomic_DNA"/>
</dbReference>
<dbReference type="SUPFAM" id="SSF46785">
    <property type="entry name" value="Winged helix' DNA-binding domain"/>
    <property type="match status" value="1"/>
</dbReference>
<evidence type="ECO:0000256" key="3">
    <source>
        <dbReference type="ARBA" id="ARBA00012513"/>
    </source>
</evidence>
<name>A0AAE0BNM1_9CHLO</name>
<feature type="compositionally biased region" description="Basic residues" evidence="15">
    <location>
        <begin position="420"/>
        <end position="437"/>
    </location>
</feature>
<evidence type="ECO:0000256" key="4">
    <source>
        <dbReference type="ARBA" id="ARBA00022527"/>
    </source>
</evidence>
<dbReference type="InterPro" id="IPR000687">
    <property type="entry name" value="RIO_kinase"/>
</dbReference>
<dbReference type="GO" id="GO:0005829">
    <property type="term" value="C:cytosol"/>
    <property type="evidence" value="ECO:0007669"/>
    <property type="project" value="TreeGrafter"/>
</dbReference>
<dbReference type="GO" id="GO:0005634">
    <property type="term" value="C:nucleus"/>
    <property type="evidence" value="ECO:0007669"/>
    <property type="project" value="TreeGrafter"/>
</dbReference>
<protein>
    <recommendedName>
        <fullName evidence="13">Serine/threonine-protein kinase RIO2</fullName>
        <ecNumber evidence="3">2.7.11.1</ecNumber>
    </recommendedName>
    <alternativeName>
        <fullName evidence="14">Serine/threonine-protein kinase rio2</fullName>
    </alternativeName>
</protein>
<dbReference type="GO" id="GO:0004674">
    <property type="term" value="F:protein serine/threonine kinase activity"/>
    <property type="evidence" value="ECO:0007669"/>
    <property type="project" value="UniProtKB-KW"/>
</dbReference>
<dbReference type="InterPro" id="IPR036388">
    <property type="entry name" value="WH-like_DNA-bd_sf"/>
</dbReference>
<comment type="catalytic activity">
    <reaction evidence="12">
        <text>L-seryl-[protein] + ATP = O-phospho-L-seryl-[protein] + ADP + H(+)</text>
        <dbReference type="Rhea" id="RHEA:17989"/>
        <dbReference type="Rhea" id="RHEA-COMP:9863"/>
        <dbReference type="Rhea" id="RHEA-COMP:11604"/>
        <dbReference type="ChEBI" id="CHEBI:15378"/>
        <dbReference type="ChEBI" id="CHEBI:29999"/>
        <dbReference type="ChEBI" id="CHEBI:30616"/>
        <dbReference type="ChEBI" id="CHEBI:83421"/>
        <dbReference type="ChEBI" id="CHEBI:456216"/>
        <dbReference type="EC" id="2.7.11.1"/>
    </reaction>
</comment>
<feature type="compositionally biased region" description="Basic and acidic residues" evidence="15">
    <location>
        <begin position="452"/>
        <end position="464"/>
    </location>
</feature>
<dbReference type="InterPro" id="IPR011009">
    <property type="entry name" value="Kinase-like_dom_sf"/>
</dbReference>
<dbReference type="Pfam" id="PF09202">
    <property type="entry name" value="Rio2_N"/>
    <property type="match status" value="1"/>
</dbReference>
<feature type="compositionally biased region" description="Acidic residues" evidence="15">
    <location>
        <begin position="394"/>
        <end position="413"/>
    </location>
</feature>
<evidence type="ECO:0000256" key="7">
    <source>
        <dbReference type="ARBA" id="ARBA00022741"/>
    </source>
</evidence>
<dbReference type="Gene3D" id="3.30.200.20">
    <property type="entry name" value="Phosphorylase Kinase, domain 1"/>
    <property type="match status" value="1"/>
</dbReference>
<evidence type="ECO:0000256" key="8">
    <source>
        <dbReference type="ARBA" id="ARBA00022777"/>
    </source>
</evidence>
<dbReference type="InterPro" id="IPR036390">
    <property type="entry name" value="WH_DNA-bd_sf"/>
</dbReference>
<comment type="similarity">
    <text evidence="2">Belongs to the protein kinase superfamily. RIO-type Ser/Thr kinase family.</text>
</comment>
<keyword evidence="8" id="KW-0418">Kinase</keyword>
<keyword evidence="18" id="KW-1185">Reference proteome</keyword>
<feature type="region of interest" description="Disordered" evidence="15">
    <location>
        <begin position="324"/>
        <end position="351"/>
    </location>
</feature>
<reference evidence="17 18" key="1">
    <citation type="journal article" date="2015" name="Genome Biol. Evol.">
        <title>Comparative Genomics of a Bacterivorous Green Alga Reveals Evolutionary Causalities and Consequences of Phago-Mixotrophic Mode of Nutrition.</title>
        <authorList>
            <person name="Burns J.A."/>
            <person name="Paasch A."/>
            <person name="Narechania A."/>
            <person name="Kim E."/>
        </authorList>
    </citation>
    <scope>NUCLEOTIDE SEQUENCE [LARGE SCALE GENOMIC DNA]</scope>
    <source>
        <strain evidence="17 18">PLY_AMNH</strain>
    </source>
</reference>
<comment type="cofactor">
    <cofactor evidence="1">
        <name>Mg(2+)</name>
        <dbReference type="ChEBI" id="CHEBI:18420"/>
    </cofactor>
</comment>
<dbReference type="InterPro" id="IPR018934">
    <property type="entry name" value="RIO_dom"/>
</dbReference>
<proteinExistence type="inferred from homology"/>
<dbReference type="Pfam" id="PF01163">
    <property type="entry name" value="RIO1"/>
    <property type="match status" value="1"/>
</dbReference>
<feature type="compositionally biased region" description="Polar residues" evidence="15">
    <location>
        <begin position="438"/>
        <end position="447"/>
    </location>
</feature>
<evidence type="ECO:0000259" key="16">
    <source>
        <dbReference type="SMART" id="SM00090"/>
    </source>
</evidence>
<organism evidence="17 18">
    <name type="scientific">Cymbomonas tetramitiformis</name>
    <dbReference type="NCBI Taxonomy" id="36881"/>
    <lineage>
        <taxon>Eukaryota</taxon>
        <taxon>Viridiplantae</taxon>
        <taxon>Chlorophyta</taxon>
        <taxon>Pyramimonadophyceae</taxon>
        <taxon>Pyramimonadales</taxon>
        <taxon>Pyramimonadaceae</taxon>
        <taxon>Cymbomonas</taxon>
    </lineage>
</organism>
<dbReference type="GO" id="GO:0046872">
    <property type="term" value="F:metal ion binding"/>
    <property type="evidence" value="ECO:0007669"/>
    <property type="project" value="UniProtKB-KW"/>
</dbReference>
<keyword evidence="5" id="KW-0808">Transferase</keyword>
<accession>A0AAE0BNM1</accession>
<evidence type="ECO:0000313" key="17">
    <source>
        <dbReference type="EMBL" id="KAK3239893.1"/>
    </source>
</evidence>
<dbReference type="Proteomes" id="UP001190700">
    <property type="component" value="Unassembled WGS sequence"/>
</dbReference>
<dbReference type="GO" id="GO:0030490">
    <property type="term" value="P:maturation of SSU-rRNA"/>
    <property type="evidence" value="ECO:0007669"/>
    <property type="project" value="TreeGrafter"/>
</dbReference>
<evidence type="ECO:0000256" key="1">
    <source>
        <dbReference type="ARBA" id="ARBA00001946"/>
    </source>
</evidence>
<dbReference type="Gene3D" id="1.10.510.10">
    <property type="entry name" value="Transferase(Phosphotransferase) domain 1"/>
    <property type="match status" value="1"/>
</dbReference>
<dbReference type="PANTHER" id="PTHR45852:SF1">
    <property type="entry name" value="SERINE_THREONINE-PROTEIN KINASE RIO2"/>
    <property type="match status" value="1"/>
</dbReference>
<evidence type="ECO:0000256" key="14">
    <source>
        <dbReference type="ARBA" id="ARBA00068837"/>
    </source>
</evidence>
<evidence type="ECO:0000256" key="5">
    <source>
        <dbReference type="ARBA" id="ARBA00022679"/>
    </source>
</evidence>
<evidence type="ECO:0000256" key="6">
    <source>
        <dbReference type="ARBA" id="ARBA00022723"/>
    </source>
</evidence>
<dbReference type="InterPro" id="IPR030484">
    <property type="entry name" value="Rio2"/>
</dbReference>
<dbReference type="InterPro" id="IPR015285">
    <property type="entry name" value="RIO2_wHTH_N"/>
</dbReference>
<feature type="domain" description="RIO kinase" evidence="16">
    <location>
        <begin position="64"/>
        <end position="297"/>
    </location>
</feature>
<evidence type="ECO:0000256" key="10">
    <source>
        <dbReference type="ARBA" id="ARBA00022842"/>
    </source>
</evidence>
<dbReference type="Gene3D" id="1.10.10.10">
    <property type="entry name" value="Winged helix-like DNA-binding domain superfamily/Winged helix DNA-binding domain"/>
    <property type="match status" value="1"/>
</dbReference>
<gene>
    <name evidence="17" type="ORF">CYMTET_50213</name>
</gene>
<dbReference type="EC" id="2.7.11.1" evidence="3"/>
<evidence type="ECO:0000256" key="12">
    <source>
        <dbReference type="ARBA" id="ARBA00048679"/>
    </source>
</evidence>
<evidence type="ECO:0000256" key="11">
    <source>
        <dbReference type="ARBA" id="ARBA00047899"/>
    </source>
</evidence>
<feature type="region of interest" description="Disordered" evidence="15">
    <location>
        <begin position="379"/>
        <end position="474"/>
    </location>
</feature>
<dbReference type="GO" id="GO:0005524">
    <property type="term" value="F:ATP binding"/>
    <property type="evidence" value="ECO:0007669"/>
    <property type="project" value="UniProtKB-KW"/>
</dbReference>